<evidence type="ECO:0000313" key="3">
    <source>
        <dbReference type="RefSeq" id="XP_026737370.1"/>
    </source>
</evidence>
<dbReference type="GeneID" id="113500694"/>
<organism evidence="2 3">
    <name type="scientific">Trichoplusia ni</name>
    <name type="common">Cabbage looper</name>
    <dbReference type="NCBI Taxonomy" id="7111"/>
    <lineage>
        <taxon>Eukaryota</taxon>
        <taxon>Metazoa</taxon>
        <taxon>Ecdysozoa</taxon>
        <taxon>Arthropoda</taxon>
        <taxon>Hexapoda</taxon>
        <taxon>Insecta</taxon>
        <taxon>Pterygota</taxon>
        <taxon>Neoptera</taxon>
        <taxon>Endopterygota</taxon>
        <taxon>Lepidoptera</taxon>
        <taxon>Glossata</taxon>
        <taxon>Ditrysia</taxon>
        <taxon>Noctuoidea</taxon>
        <taxon>Noctuidae</taxon>
        <taxon>Plusiinae</taxon>
        <taxon>Trichoplusia</taxon>
    </lineage>
</organism>
<reference evidence="3" key="1">
    <citation type="submission" date="2025-08" db="UniProtKB">
        <authorList>
            <consortium name="RefSeq"/>
        </authorList>
    </citation>
    <scope>IDENTIFICATION</scope>
</reference>
<sequence>MEFVLCLIVLAIPYNQGAALPASDLELITKNDLSSSSELSPRISDGGTVFQMPTTIQPDLVITILGSLNTKDESFTVVLPSTSGSEDCQIQFFFENKTIVMSPAGSIQEPASYCMNLSDTVQHNFTLKLNARVSVAGVKSLGMVFEGDDYDESPYLTCVINDFQDIKQIIMKEGVANIHSLKFEFEQNH</sequence>
<feature type="chain" id="PRO_5028832776" evidence="1">
    <location>
        <begin position="20"/>
        <end position="189"/>
    </location>
</feature>
<dbReference type="KEGG" id="tnl:113500694"/>
<keyword evidence="1" id="KW-0732">Signal</keyword>
<dbReference type="RefSeq" id="XP_026737370.1">
    <property type="nucleotide sequence ID" value="XM_026881569.1"/>
</dbReference>
<dbReference type="OrthoDB" id="6910283at2759"/>
<evidence type="ECO:0000313" key="2">
    <source>
        <dbReference type="Proteomes" id="UP000322000"/>
    </source>
</evidence>
<accession>A0A7E5W9Q1</accession>
<dbReference type="InParanoid" id="A0A7E5W9Q1"/>
<dbReference type="Proteomes" id="UP000322000">
    <property type="component" value="Chromosome 14"/>
</dbReference>
<keyword evidence="2" id="KW-1185">Reference proteome</keyword>
<name>A0A7E5W9Q1_TRINI</name>
<gene>
    <name evidence="3" type="primary">LOC113500694</name>
</gene>
<proteinExistence type="predicted"/>
<feature type="signal peptide" evidence="1">
    <location>
        <begin position="1"/>
        <end position="19"/>
    </location>
</feature>
<dbReference type="AlphaFoldDB" id="A0A7E5W9Q1"/>
<protein>
    <submittedName>
        <fullName evidence="3">Uncharacterized protein LOC113500694</fullName>
    </submittedName>
</protein>
<evidence type="ECO:0000256" key="1">
    <source>
        <dbReference type="SAM" id="SignalP"/>
    </source>
</evidence>